<evidence type="ECO:0000259" key="3">
    <source>
        <dbReference type="SMART" id="SM00421"/>
    </source>
</evidence>
<keyword evidence="5" id="KW-1185">Reference proteome</keyword>
<protein>
    <submittedName>
        <fullName evidence="4">Y_Y_Y domain-containing protein</fullName>
    </submittedName>
</protein>
<dbReference type="GO" id="GO:0006355">
    <property type="term" value="P:regulation of DNA-templated transcription"/>
    <property type="evidence" value="ECO:0007669"/>
    <property type="project" value="InterPro"/>
</dbReference>
<dbReference type="InterPro" id="IPR000792">
    <property type="entry name" value="Tscrpt_reg_LuxR_C"/>
</dbReference>
<dbReference type="SMART" id="SM00421">
    <property type="entry name" value="HTH_LUXR"/>
    <property type="match status" value="1"/>
</dbReference>
<dbReference type="InterPro" id="IPR016032">
    <property type="entry name" value="Sig_transdc_resp-reg_C-effctor"/>
</dbReference>
<proteinExistence type="predicted"/>
<dbReference type="InterPro" id="IPR013783">
    <property type="entry name" value="Ig-like_fold"/>
</dbReference>
<dbReference type="InterPro" id="IPR011047">
    <property type="entry name" value="Quinoprotein_ADH-like_sf"/>
</dbReference>
<dbReference type="EMBL" id="FXTB01000001">
    <property type="protein sequence ID" value="SMO44067.1"/>
    <property type="molecule type" value="Genomic_DNA"/>
</dbReference>
<feature type="coiled-coil region" evidence="1">
    <location>
        <begin position="766"/>
        <end position="805"/>
    </location>
</feature>
<feature type="domain" description="HTH luxR-type" evidence="3">
    <location>
        <begin position="889"/>
        <end position="946"/>
    </location>
</feature>
<keyword evidence="2" id="KW-0472">Membrane</keyword>
<keyword evidence="1" id="KW-0175">Coiled coil</keyword>
<dbReference type="AlphaFoldDB" id="A0A521BAF0"/>
<dbReference type="Gene3D" id="2.130.10.10">
    <property type="entry name" value="YVTN repeat-like/Quinoprotein amine dehydrogenase"/>
    <property type="match status" value="2"/>
</dbReference>
<dbReference type="SUPFAM" id="SSF46894">
    <property type="entry name" value="C-terminal effector domain of the bipartite response regulators"/>
    <property type="match status" value="1"/>
</dbReference>
<evidence type="ECO:0000313" key="5">
    <source>
        <dbReference type="Proteomes" id="UP000319040"/>
    </source>
</evidence>
<sequence>MYAQIQKIGIPEIEYFNRRQYAGATQNWDIQQASTGFVYFANNECLLEYDGVNWNMIDRMSGNIVRSVSEIGNRLYTGSFEEFGYFEYDSIQQLSYNSLWDKDIPEGLGDIWDIHSWNGEVVLRTEHSLVFINNDKLAKIISAPLRFTSSYVVNGLLLVHDEEEGLMEVRGDKVFPVAGGEVFIGKEITSILPASDNSFVIGTIRAGLFLWDMRGVVKWNVEADPLLKITNIFCGLKYNNDFMVFGTIQGGVVVVDMQGKVFMQIDKDKGLNNNTVLSLTVDREGNIWGGLDNGIVRINFNSSVSFLQGYYNLGTGYCLEKYNDDLYFGTNQALFKISASKFSDPLKTRDDFKRLANTDGQVWALYHDQNSLLCGHNFGAFDISNGTAKKITPGGINGVWNFKPVPGRPDLILSGTYQGICVFQKREGKWLFKSKIEGFDESSRYMEWDDKGNLWVSHGFKGVFSLRFDNDFTAVTRADSFTRDSFPGNRASLVLSKVRGMCVFSGFDGIYRLASDSSTFEREELYDAFFDAGRFPKFLKEDKYNNIWYFSDNSVGVLRYMEDGTYRKVVNPFLPLERKLVGGFEFVFVQDRQNALFGIEDGFAHYSSYDKKNYQIPFNVHVRSFKELSDTISYSFNSVKSGPLPQIVMPVFKFRNNTFDVSYAASFLEGSGMRYSTYLKGFDQAYSDWSESKTRTFANLHEGIYTFGVKAKNRYGVEAEPVYFSFEVLPPWYRTLYAKMAYLLLSIGLILILMFFINRRIVLSRLKEEAKQKEHFRAKEEQLKNAALLSEKEMIKMRNDKLRSEIVYKKKELANSALHLIQKNEVLSDIKLRLKKISKVPAASGINNEVNAIIKKINRELVDENNWDVFEMHFDQVHEEFLRKLTQQHPDLSQREQKLSAFIKMGMSSKEIAALMNVTTRAVENNRYKLRLKLGLDKGDNLSAYIASL</sequence>
<name>A0A521BAF0_SACCC</name>
<reference evidence="4 5" key="1">
    <citation type="submission" date="2017-05" db="EMBL/GenBank/DDBJ databases">
        <authorList>
            <person name="Varghese N."/>
            <person name="Submissions S."/>
        </authorList>
    </citation>
    <scope>NUCLEOTIDE SEQUENCE [LARGE SCALE GENOMIC DNA]</scope>
    <source>
        <strain evidence="4 5">DSM 27040</strain>
    </source>
</reference>
<dbReference type="Pfam" id="PF07495">
    <property type="entry name" value="Y_Y_Y"/>
    <property type="match status" value="1"/>
</dbReference>
<feature type="transmembrane region" description="Helical" evidence="2">
    <location>
        <begin position="736"/>
        <end position="757"/>
    </location>
</feature>
<dbReference type="Gene3D" id="1.10.10.10">
    <property type="entry name" value="Winged helix-like DNA-binding domain superfamily/Winged helix DNA-binding domain"/>
    <property type="match status" value="1"/>
</dbReference>
<keyword evidence="2" id="KW-0812">Transmembrane</keyword>
<dbReference type="Gene3D" id="2.60.40.10">
    <property type="entry name" value="Immunoglobulins"/>
    <property type="match status" value="1"/>
</dbReference>
<dbReference type="InterPro" id="IPR036388">
    <property type="entry name" value="WH-like_DNA-bd_sf"/>
</dbReference>
<keyword evidence="2" id="KW-1133">Transmembrane helix</keyword>
<organism evidence="4 5">
    <name type="scientific">Saccharicrinis carchari</name>
    <dbReference type="NCBI Taxonomy" id="1168039"/>
    <lineage>
        <taxon>Bacteria</taxon>
        <taxon>Pseudomonadati</taxon>
        <taxon>Bacteroidota</taxon>
        <taxon>Bacteroidia</taxon>
        <taxon>Marinilabiliales</taxon>
        <taxon>Marinilabiliaceae</taxon>
        <taxon>Saccharicrinis</taxon>
    </lineage>
</organism>
<evidence type="ECO:0000256" key="2">
    <source>
        <dbReference type="SAM" id="Phobius"/>
    </source>
</evidence>
<accession>A0A521BAF0</accession>
<evidence type="ECO:0000313" key="4">
    <source>
        <dbReference type="EMBL" id="SMO44067.1"/>
    </source>
</evidence>
<dbReference type="Proteomes" id="UP000319040">
    <property type="component" value="Unassembled WGS sequence"/>
</dbReference>
<evidence type="ECO:0000256" key="1">
    <source>
        <dbReference type="SAM" id="Coils"/>
    </source>
</evidence>
<dbReference type="InterPro" id="IPR011123">
    <property type="entry name" value="Y_Y_Y"/>
</dbReference>
<dbReference type="GO" id="GO:0003677">
    <property type="term" value="F:DNA binding"/>
    <property type="evidence" value="ECO:0007669"/>
    <property type="project" value="InterPro"/>
</dbReference>
<gene>
    <name evidence="4" type="ORF">SAMN06265379_101823</name>
</gene>
<dbReference type="SUPFAM" id="SSF50998">
    <property type="entry name" value="Quinoprotein alcohol dehydrogenase-like"/>
    <property type="match status" value="1"/>
</dbReference>
<dbReference type="InterPro" id="IPR015943">
    <property type="entry name" value="WD40/YVTN_repeat-like_dom_sf"/>
</dbReference>